<dbReference type="InterPro" id="IPR012677">
    <property type="entry name" value="Nucleotide-bd_a/b_plait_sf"/>
</dbReference>
<evidence type="ECO:0000256" key="3">
    <source>
        <dbReference type="SAM" id="MobiDB-lite"/>
    </source>
</evidence>
<feature type="compositionally biased region" description="Basic and acidic residues" evidence="3">
    <location>
        <begin position="137"/>
        <end position="151"/>
    </location>
</feature>
<proteinExistence type="predicted"/>
<feature type="region of interest" description="Disordered" evidence="3">
    <location>
        <begin position="48"/>
        <end position="232"/>
    </location>
</feature>
<evidence type="ECO:0000256" key="1">
    <source>
        <dbReference type="ARBA" id="ARBA00022884"/>
    </source>
</evidence>
<name>A0ABR2YIG2_9CHLO</name>
<feature type="compositionally biased region" description="Low complexity" evidence="3">
    <location>
        <begin position="112"/>
        <end position="123"/>
    </location>
</feature>
<feature type="compositionally biased region" description="Basic and acidic residues" evidence="3">
    <location>
        <begin position="55"/>
        <end position="70"/>
    </location>
</feature>
<evidence type="ECO:0000256" key="2">
    <source>
        <dbReference type="PROSITE-ProRule" id="PRU00176"/>
    </source>
</evidence>
<dbReference type="EMBL" id="JALJOT010000011">
    <property type="protein sequence ID" value="KAK9905891.1"/>
    <property type="molecule type" value="Genomic_DNA"/>
</dbReference>
<feature type="compositionally biased region" description="Basic residues" evidence="3">
    <location>
        <begin position="1"/>
        <end position="11"/>
    </location>
</feature>
<dbReference type="PROSITE" id="PS50102">
    <property type="entry name" value="RRM"/>
    <property type="match status" value="1"/>
</dbReference>
<evidence type="ECO:0000313" key="6">
    <source>
        <dbReference type="Proteomes" id="UP001491310"/>
    </source>
</evidence>
<dbReference type="Proteomes" id="UP001491310">
    <property type="component" value="Unassembled WGS sequence"/>
</dbReference>
<dbReference type="SUPFAM" id="SSF54928">
    <property type="entry name" value="RNA-binding domain, RBD"/>
    <property type="match status" value="1"/>
</dbReference>
<dbReference type="InterPro" id="IPR035979">
    <property type="entry name" value="RBD_domain_sf"/>
</dbReference>
<feature type="region of interest" description="Disordered" evidence="3">
    <location>
        <begin position="1"/>
        <end position="24"/>
    </location>
</feature>
<feature type="compositionally biased region" description="Basic and acidic residues" evidence="3">
    <location>
        <begin position="90"/>
        <end position="111"/>
    </location>
</feature>
<dbReference type="InterPro" id="IPR000504">
    <property type="entry name" value="RRM_dom"/>
</dbReference>
<feature type="compositionally biased region" description="Basic residues" evidence="3">
    <location>
        <begin position="180"/>
        <end position="196"/>
    </location>
</feature>
<comment type="caution">
    <text evidence="5">The sequence shown here is derived from an EMBL/GenBank/DDBJ whole genome shotgun (WGS) entry which is preliminary data.</text>
</comment>
<dbReference type="InterPro" id="IPR052462">
    <property type="entry name" value="SLIRP/GR-RBP-like"/>
</dbReference>
<dbReference type="PANTHER" id="PTHR48027">
    <property type="entry name" value="HETEROGENEOUS NUCLEAR RIBONUCLEOPROTEIN 87F-RELATED"/>
    <property type="match status" value="1"/>
</dbReference>
<keyword evidence="6" id="KW-1185">Reference proteome</keyword>
<dbReference type="SMART" id="SM00360">
    <property type="entry name" value="RRM"/>
    <property type="match status" value="1"/>
</dbReference>
<evidence type="ECO:0000259" key="4">
    <source>
        <dbReference type="PROSITE" id="PS50102"/>
    </source>
</evidence>
<protein>
    <recommendedName>
        <fullName evidence="4">RRM domain-containing protein</fullName>
    </recommendedName>
</protein>
<sequence>MPIFHLGRKTPFRQGRLASTSNHVLSSRDYRRSRFFAELRSEKGCYIATRMSQSPERESPEKESLEKEVEAVVENGEEIREDRMEDVEKDEVNGAHDDNEEKSDREVERSPSPRARSASPARDISPDSRSRSPVCRGRSDSRDRARSDSRENRRKRSRSDSRDNRRAKYSRSRSRDRDARRRSRSRDRYRSRRSPSPRRDRYRSSRYSPERRRRSPIAPYYNRPRRTPPRHGTTLFVAGLNFVTSEREVESKFEKFGPVREARIVRNPVNGESRGFGFVAMKYEEDVDAAIRALDGAEWQGRRLGVERARNVK</sequence>
<dbReference type="Gene3D" id="3.30.70.330">
    <property type="match status" value="1"/>
</dbReference>
<feature type="domain" description="RRM" evidence="4">
    <location>
        <begin position="233"/>
        <end position="311"/>
    </location>
</feature>
<dbReference type="Pfam" id="PF00076">
    <property type="entry name" value="RRM_1"/>
    <property type="match status" value="1"/>
</dbReference>
<reference evidence="5 6" key="1">
    <citation type="journal article" date="2024" name="Nat. Commun.">
        <title>Phylogenomics reveals the evolutionary origins of lichenization in chlorophyte algae.</title>
        <authorList>
            <person name="Puginier C."/>
            <person name="Libourel C."/>
            <person name="Otte J."/>
            <person name="Skaloud P."/>
            <person name="Haon M."/>
            <person name="Grisel S."/>
            <person name="Petersen M."/>
            <person name="Berrin J.G."/>
            <person name="Delaux P.M."/>
            <person name="Dal Grande F."/>
            <person name="Keller J."/>
        </authorList>
    </citation>
    <scope>NUCLEOTIDE SEQUENCE [LARGE SCALE GENOMIC DNA]</scope>
    <source>
        <strain evidence="5 6">SAG 216-7</strain>
    </source>
</reference>
<organism evidence="5 6">
    <name type="scientific">Coccomyxa subellipsoidea</name>
    <dbReference type="NCBI Taxonomy" id="248742"/>
    <lineage>
        <taxon>Eukaryota</taxon>
        <taxon>Viridiplantae</taxon>
        <taxon>Chlorophyta</taxon>
        <taxon>core chlorophytes</taxon>
        <taxon>Trebouxiophyceae</taxon>
        <taxon>Trebouxiophyceae incertae sedis</taxon>
        <taxon>Coccomyxaceae</taxon>
        <taxon>Coccomyxa</taxon>
    </lineage>
</organism>
<evidence type="ECO:0000313" key="5">
    <source>
        <dbReference type="EMBL" id="KAK9905891.1"/>
    </source>
</evidence>
<accession>A0ABR2YIG2</accession>
<keyword evidence="1 2" id="KW-0694">RNA-binding</keyword>
<gene>
    <name evidence="5" type="ORF">WJX75_008227</name>
</gene>